<dbReference type="Pfam" id="PF12796">
    <property type="entry name" value="Ank_2"/>
    <property type="match status" value="1"/>
</dbReference>
<evidence type="ECO:0000256" key="1">
    <source>
        <dbReference type="ARBA" id="ARBA00022737"/>
    </source>
</evidence>
<dbReference type="PROSITE" id="PS50088">
    <property type="entry name" value="ANK_REPEAT"/>
    <property type="match status" value="3"/>
</dbReference>
<proteinExistence type="predicted"/>
<dbReference type="SMART" id="SM00248">
    <property type="entry name" value="ANK"/>
    <property type="match status" value="5"/>
</dbReference>
<dbReference type="PANTHER" id="PTHR24123">
    <property type="entry name" value="ANKYRIN REPEAT-CONTAINING"/>
    <property type="match status" value="1"/>
</dbReference>
<organism evidence="4 5">
    <name type="scientific">Trichogramma brassicae</name>
    <dbReference type="NCBI Taxonomy" id="86971"/>
    <lineage>
        <taxon>Eukaryota</taxon>
        <taxon>Metazoa</taxon>
        <taxon>Ecdysozoa</taxon>
        <taxon>Arthropoda</taxon>
        <taxon>Hexapoda</taxon>
        <taxon>Insecta</taxon>
        <taxon>Pterygota</taxon>
        <taxon>Neoptera</taxon>
        <taxon>Endopterygota</taxon>
        <taxon>Hymenoptera</taxon>
        <taxon>Apocrita</taxon>
        <taxon>Proctotrupomorpha</taxon>
        <taxon>Chalcidoidea</taxon>
        <taxon>Trichogrammatidae</taxon>
        <taxon>Trichogramma</taxon>
    </lineage>
</organism>
<dbReference type="AlphaFoldDB" id="A0A6H5IR62"/>
<evidence type="ECO:0000256" key="3">
    <source>
        <dbReference type="PROSITE-ProRule" id="PRU00023"/>
    </source>
</evidence>
<name>A0A6H5IR62_9HYME</name>
<gene>
    <name evidence="4" type="ORF">TBRA_LOCUS9888</name>
</gene>
<keyword evidence="2 3" id="KW-0040">ANK repeat</keyword>
<dbReference type="InterPro" id="IPR036770">
    <property type="entry name" value="Ankyrin_rpt-contain_sf"/>
</dbReference>
<accession>A0A6H5IR62</accession>
<evidence type="ECO:0000256" key="2">
    <source>
        <dbReference type="ARBA" id="ARBA00023043"/>
    </source>
</evidence>
<feature type="repeat" description="ANK" evidence="3">
    <location>
        <begin position="331"/>
        <end position="363"/>
    </location>
</feature>
<dbReference type="PROSITE" id="PS50297">
    <property type="entry name" value="ANK_REP_REGION"/>
    <property type="match status" value="2"/>
</dbReference>
<feature type="repeat" description="ANK" evidence="3">
    <location>
        <begin position="258"/>
        <end position="290"/>
    </location>
</feature>
<dbReference type="EMBL" id="CADCXV010000892">
    <property type="protein sequence ID" value="CAB0038096.1"/>
    <property type="molecule type" value="Genomic_DNA"/>
</dbReference>
<sequence>MSTCGDHEESRGSVPENSSLRALKSARENAVDRSFLLKLYRLIYNWKGQLPNLRDIFPAKEIEWLIRYDVKYGCEDQFPLIDFAIRTGYKDEAAAAAGTEPNPWRATPVHLAVRRLSWTSDGNRAIHRLFKIYDNFTVNYIDHVSGYTHFHAACLACCDEAVGKFLELGQDPNCHQSGVELPLNLALQAGVAGLTPCWPTVELLLRGGADPNLINEDGLNTLQFLVELRDCTGDFAETFFNMLDDVQRPIDVDAPNGRGEIPLHRTLFSRDVGLTEALLRRGADPHRANEAGVTALHLLSRADLYSHYFKALSRFSSDKYQPLKVDIVDNGGSTPLQDAIFWGNKCVIQALLRNGADPYLANADGSTPLHVVCGKGSDEEEDLVERFLETVVEVHGSLRHDVLNRDGWTALQWAVASLKPDAVESLLSRGADLSGFVFPPATLFHERIEKRPLEFVGNLQLKLATGALRVMDCLEGGGYELDRSDVLTIMRLFSERGLFEKAGDLEEHWYADERHTTEAKRAMVKPSLSLDELIQLRPEEASKLLTDAECYRFAYDYICNFDKKPKRALGVHLSEKMSRGFFRSWALISFMELTRYRLPIEMCEIIVDNEFTNEDLYHICLAAAGQSINEGDSDSVRNNDRDIAFIADVANFSCHSNK</sequence>
<keyword evidence="1" id="KW-0677">Repeat</keyword>
<reference evidence="4 5" key="1">
    <citation type="submission" date="2020-02" db="EMBL/GenBank/DDBJ databases">
        <authorList>
            <person name="Ferguson B K."/>
        </authorList>
    </citation>
    <scope>NUCLEOTIDE SEQUENCE [LARGE SCALE GENOMIC DNA]</scope>
</reference>
<evidence type="ECO:0000313" key="5">
    <source>
        <dbReference type="Proteomes" id="UP000479190"/>
    </source>
</evidence>
<dbReference type="Proteomes" id="UP000479190">
    <property type="component" value="Unassembled WGS sequence"/>
</dbReference>
<dbReference type="InterPro" id="IPR051165">
    <property type="entry name" value="Multifunctional_ANK_Repeat"/>
</dbReference>
<dbReference type="OrthoDB" id="194358at2759"/>
<dbReference type="PANTHER" id="PTHR24123:SF85">
    <property type="entry name" value="ANKYRIN REPEAT DOMAIN-CONTAINING PROTEIN 55"/>
    <property type="match status" value="1"/>
</dbReference>
<protein>
    <submittedName>
        <fullName evidence="4">Uncharacterized protein</fullName>
    </submittedName>
</protein>
<dbReference type="SUPFAM" id="SSF48403">
    <property type="entry name" value="Ankyrin repeat"/>
    <property type="match status" value="1"/>
</dbReference>
<dbReference type="InterPro" id="IPR002110">
    <property type="entry name" value="Ankyrin_rpt"/>
</dbReference>
<keyword evidence="5" id="KW-1185">Reference proteome</keyword>
<evidence type="ECO:0000313" key="4">
    <source>
        <dbReference type="EMBL" id="CAB0038096.1"/>
    </source>
</evidence>
<feature type="repeat" description="ANK" evidence="3">
    <location>
        <begin position="406"/>
        <end position="434"/>
    </location>
</feature>
<dbReference type="Gene3D" id="1.25.40.20">
    <property type="entry name" value="Ankyrin repeat-containing domain"/>
    <property type="match status" value="3"/>
</dbReference>